<protein>
    <recommendedName>
        <fullName evidence="4">GlyGly-CTERM sorting domain-containing protein</fullName>
    </recommendedName>
</protein>
<comment type="caution">
    <text evidence="2">The sequence shown here is derived from an EMBL/GenBank/DDBJ whole genome shotgun (WGS) entry which is preliminary data.</text>
</comment>
<dbReference type="Proteomes" id="UP000031672">
    <property type="component" value="Unassembled WGS sequence"/>
</dbReference>
<evidence type="ECO:0000313" key="2">
    <source>
        <dbReference type="EMBL" id="KII81700.1"/>
    </source>
</evidence>
<evidence type="ECO:0008006" key="4">
    <source>
        <dbReference type="Google" id="ProtNLM"/>
    </source>
</evidence>
<feature type="signal peptide" evidence="1">
    <location>
        <begin position="1"/>
        <end position="23"/>
    </location>
</feature>
<proteinExistence type="predicted"/>
<name>A0A0C2NHL3_9VIBR</name>
<dbReference type="NCBIfam" id="TIGR03501">
    <property type="entry name" value="GlyGly_CTERM"/>
    <property type="match status" value="1"/>
</dbReference>
<reference evidence="2 3" key="1">
    <citation type="submission" date="2014-11" db="EMBL/GenBank/DDBJ databases">
        <title>Draft Genome Sequence of Vibrio piscirenalis strains CECT 8603T and CECT 8604, two marine Gammaproteobacterium isolated from cultured gilthead sea bream (Sparus aurata).</title>
        <authorList>
            <person name="Arahal D.R."/>
            <person name="Rodrigo-Torres L."/>
            <person name="Lucena T."/>
            <person name="Pujalte M.J."/>
        </authorList>
    </citation>
    <scope>NUCLEOTIDE SEQUENCE [LARGE SCALE GENOMIC DNA]</scope>
    <source>
        <strain evidence="2 3">DCR 1-4-2</strain>
    </source>
</reference>
<gene>
    <name evidence="2" type="ORF">OJ16_00390</name>
</gene>
<dbReference type="STRING" id="1461322.OJ16_00390"/>
<keyword evidence="1" id="KW-0732">Signal</keyword>
<dbReference type="EMBL" id="JTKH01000003">
    <property type="protein sequence ID" value="KII81700.1"/>
    <property type="molecule type" value="Genomic_DNA"/>
</dbReference>
<dbReference type="Pfam" id="PF11949">
    <property type="entry name" value="DUF3466"/>
    <property type="match status" value="1"/>
</dbReference>
<sequence length="520" mass="56118">MRSNVFKLSAVAATIAASFGAQAAVYKVYSYEPVASSSQTFGVAMETSNDNCWAGTDCQLTQSSAHKMGIEEQRFAQGFSYRDEAPFFYEFGYELLEDDIDGFERYCSSFLGYVDAECDNWVLREYTNGYINEVNGDVENVTAYVESTKIESGQDNVVINSVTPQIGTYYGGSLSKRTIAFSDTPLDIAGTAFTQSKAWEKAGAITVGSVSQPSSYSPERYFKSQAAIWNGSVLTAIPTEGREDKESMPQGSARAITPDGRYAVGYNSTSDEVPLAAVFNLTDLTNIATKFVNTYSDDDVYLNSVLTSVNENNIAIGTAKNRQNPDGVYANILFYVSDITASSLTGNSFSGDIFFSNANGKAGAINNNNEVVGQVDFQRHRESDGVPRSKRAFITVIGDKSESLAPFKNSAYYLDDLTAGDTENNRFRVIDATDINDASVISGTALYCANGYDSEASNALCDGGTPGAEKIVAVKLVPIEGSVASDIQPRATESSKVEREGGSLGWFALGLLALLGFRRK</sequence>
<feature type="chain" id="PRO_5009758787" description="GlyGly-CTERM sorting domain-containing protein" evidence="1">
    <location>
        <begin position="24"/>
        <end position="520"/>
    </location>
</feature>
<accession>A0A0C2P042</accession>
<organism evidence="2 3">
    <name type="scientific">Vibrio renipiscarius</name>
    <dbReference type="NCBI Taxonomy" id="1461322"/>
    <lineage>
        <taxon>Bacteria</taxon>
        <taxon>Pseudomonadati</taxon>
        <taxon>Pseudomonadota</taxon>
        <taxon>Gammaproteobacteria</taxon>
        <taxon>Vibrionales</taxon>
        <taxon>Vibrionaceae</taxon>
        <taxon>Vibrio</taxon>
    </lineage>
</organism>
<evidence type="ECO:0000256" key="1">
    <source>
        <dbReference type="SAM" id="SignalP"/>
    </source>
</evidence>
<dbReference type="RefSeq" id="WP_040986286.1">
    <property type="nucleotide sequence ID" value="NZ_JTKH01000003.1"/>
</dbReference>
<dbReference type="InterPro" id="IPR020008">
    <property type="entry name" value="GlyGly_CTERM"/>
</dbReference>
<dbReference type="InterPro" id="IPR022562">
    <property type="entry name" value="DUF3466"/>
</dbReference>
<accession>A0A0C2NHL3</accession>
<dbReference type="OrthoDB" id="6395565at2"/>
<keyword evidence="3" id="KW-1185">Reference proteome</keyword>
<evidence type="ECO:0000313" key="3">
    <source>
        <dbReference type="Proteomes" id="UP000031672"/>
    </source>
</evidence>
<dbReference type="AlphaFoldDB" id="A0A0C2NHL3"/>